<accession>A0ABR2ZM25</accession>
<dbReference type="Pfam" id="PF18758">
    <property type="entry name" value="KDZ"/>
    <property type="match status" value="1"/>
</dbReference>
<proteinExistence type="predicted"/>
<feature type="region of interest" description="Disordered" evidence="1">
    <location>
        <begin position="74"/>
        <end position="95"/>
    </location>
</feature>
<feature type="compositionally biased region" description="Basic and acidic residues" evidence="1">
    <location>
        <begin position="137"/>
        <end position="166"/>
    </location>
</feature>
<dbReference type="InterPro" id="IPR040521">
    <property type="entry name" value="KDZ"/>
</dbReference>
<keyword evidence="3" id="KW-1185">Reference proteome</keyword>
<sequence>MTNIVLQDPLWRRFTKAYNWFCRLKESTDVAVDNILTECRQRLVEVYKEVGLVEDQETPGVSSVEDKLLMDNDENWEEEDGVKRAREAPTPLSQPSEYLHSRCPLCFGGSSPDHSGEFKYDSIVCLDACFTQKHNSSSRDPRKEYPDSHVESVRPSKEKSKPKSAEGDVDEEDGYEGNLKVPNSALNGCQTSFKAADERRTKSSTKYFDCTGVMAMLCRHDRVLWLANMNTAGKKQFTVFALINKLYRHLPLWWRIALLYNIGCQTDRSCQKWGFLSGFLDRLGFAISVFHTFGHCWACQLIYHPRKCEGFGFSDGEGCERFWHAISRLIPHLRVCGYHQRLYTLDIQIAHNSEANLPKLGAWIVGKSSSTVGRLHEGEQAVLKSGKSEEFLREQWRLQVDKQTAPLKRHSKGQGKQAVEEVICLRTSVEVLTSELSEYRKILSNVDAPLFQVAMAQEKVGDTKTRLSSAERSLKIKERALGVTGEQRIQHLWNSVFLEKRMNARAIKTRLVAKLRARKFERDRLERTFWSQLNGKQKFIAA</sequence>
<evidence type="ECO:0000313" key="3">
    <source>
        <dbReference type="Proteomes" id="UP001437256"/>
    </source>
</evidence>
<evidence type="ECO:0000313" key="2">
    <source>
        <dbReference type="EMBL" id="KAL0061974.1"/>
    </source>
</evidence>
<name>A0ABR2ZM25_9AGAR</name>
<dbReference type="PANTHER" id="PTHR33096">
    <property type="entry name" value="CXC2 DOMAIN-CONTAINING PROTEIN"/>
    <property type="match status" value="1"/>
</dbReference>
<reference evidence="2 3" key="1">
    <citation type="submission" date="2024-05" db="EMBL/GenBank/DDBJ databases">
        <title>A draft genome resource for the thread blight pathogen Marasmius tenuissimus strain MS-2.</title>
        <authorList>
            <person name="Yulfo-Soto G.E."/>
            <person name="Baruah I.K."/>
            <person name="Amoako-Attah I."/>
            <person name="Bukari Y."/>
            <person name="Meinhardt L.W."/>
            <person name="Bailey B.A."/>
            <person name="Cohen S.P."/>
        </authorList>
    </citation>
    <scope>NUCLEOTIDE SEQUENCE [LARGE SCALE GENOMIC DNA]</scope>
    <source>
        <strain evidence="2 3">MS-2</strain>
    </source>
</reference>
<dbReference type="PANTHER" id="PTHR33096:SF1">
    <property type="entry name" value="CXC1-LIKE CYSTEINE CLUSTER ASSOCIATED WITH KDZ TRANSPOSASES DOMAIN-CONTAINING PROTEIN"/>
    <property type="match status" value="1"/>
</dbReference>
<dbReference type="Proteomes" id="UP001437256">
    <property type="component" value="Unassembled WGS sequence"/>
</dbReference>
<evidence type="ECO:0000256" key="1">
    <source>
        <dbReference type="SAM" id="MobiDB-lite"/>
    </source>
</evidence>
<organism evidence="2 3">
    <name type="scientific">Marasmius tenuissimus</name>
    <dbReference type="NCBI Taxonomy" id="585030"/>
    <lineage>
        <taxon>Eukaryota</taxon>
        <taxon>Fungi</taxon>
        <taxon>Dikarya</taxon>
        <taxon>Basidiomycota</taxon>
        <taxon>Agaricomycotina</taxon>
        <taxon>Agaricomycetes</taxon>
        <taxon>Agaricomycetidae</taxon>
        <taxon>Agaricales</taxon>
        <taxon>Marasmiineae</taxon>
        <taxon>Marasmiaceae</taxon>
        <taxon>Marasmius</taxon>
    </lineage>
</organism>
<protein>
    <submittedName>
        <fullName evidence="2">Uncharacterized protein</fullName>
    </submittedName>
</protein>
<comment type="caution">
    <text evidence="2">The sequence shown here is derived from an EMBL/GenBank/DDBJ whole genome shotgun (WGS) entry which is preliminary data.</text>
</comment>
<gene>
    <name evidence="2" type="ORF">AAF712_011184</name>
</gene>
<feature type="region of interest" description="Disordered" evidence="1">
    <location>
        <begin position="133"/>
        <end position="180"/>
    </location>
</feature>
<dbReference type="EMBL" id="JBBXMP010000118">
    <property type="protein sequence ID" value="KAL0061974.1"/>
    <property type="molecule type" value="Genomic_DNA"/>
</dbReference>